<reference evidence="2 3" key="1">
    <citation type="journal article" date="2016" name="Genome Biol. Evol.">
        <title>Divergent and convergent evolution of fungal pathogenicity.</title>
        <authorList>
            <person name="Shang Y."/>
            <person name="Xiao G."/>
            <person name="Zheng P."/>
            <person name="Cen K."/>
            <person name="Zhan S."/>
            <person name="Wang C."/>
        </authorList>
    </citation>
    <scope>NUCLEOTIDE SEQUENCE [LARGE SCALE GENOMIC DNA]</scope>
    <source>
        <strain evidence="2 3">RCEF 2490</strain>
    </source>
</reference>
<protein>
    <submittedName>
        <fullName evidence="2">N-acetyltransferase B complex, non-catalytic subunit</fullName>
    </submittedName>
</protein>
<gene>
    <name evidence="2" type="ORF">AAL_07899</name>
</gene>
<evidence type="ECO:0000313" key="2">
    <source>
        <dbReference type="EMBL" id="KZZ88956.1"/>
    </source>
</evidence>
<dbReference type="InterPro" id="IPR019183">
    <property type="entry name" value="NAA25_NatB_aux_su"/>
</dbReference>
<accession>A0A167WK74</accession>
<evidence type="ECO:0000313" key="3">
    <source>
        <dbReference type="Proteomes" id="UP000078544"/>
    </source>
</evidence>
<dbReference type="EMBL" id="AZGY01000027">
    <property type="protein sequence ID" value="KZZ88956.1"/>
    <property type="molecule type" value="Genomic_DNA"/>
</dbReference>
<dbReference type="OrthoDB" id="1874341at2759"/>
<dbReference type="GO" id="GO:0016740">
    <property type="term" value="F:transferase activity"/>
    <property type="evidence" value="ECO:0007669"/>
    <property type="project" value="UniProtKB-KW"/>
</dbReference>
<sequence length="855" mass="94784">MFAALGLDKRAASETSSNSLLYAALNLTMGQIAALLDRSFPQERDFMFWNIVITHLLAISDQSPPDKKRLYGMLAQKQIERAAQLTEQAHASQESDGTPSRGVKTEQEMLLLYDIIGTHGNTEDMAKLISSPVFSPLAQFRMGRKELFQRVGEIYVKQQQWEQLCALCHSCLSDTDEAGEANLLACDWSVWKQYISAAAHVKNSNAEIVAKLQALLLGLAKSKNLKPIYRRNILLARVAAVFALGEQKDEDVENGQPSSLRLEELLCYIDDQRQIASCFDDVKEFLGQLDAPGLKHVAVKFSGALTDHPEDFMASARLALFSLKTRFLLSTHSNAGSVLEEDQSASYQQSWAQLSSDALSAHKKASHRLALEKRASSEDVLVELAMLAALCNVQLAESGCYRSDFSSPAASRCLLRAAMILEQQALITPKNSQLSLLLVRIHLLLNSAHRGREIWETLAVKRTIVDSLAPLFFDRLSTIAPGVLDPSQRRGKELIETVRSHYDTSLRLRMPRKLIEAFEAGSYGSVLDMPKYIENLRTGCTRAMSLVEETRAGRLFGDPCSNLLNDARLCELSDDSALHEVIDFGSFPSWECTTTPLYRRLGLGPELSSTRTHLALLAEAFHGVLSYMPPAPYKASATLSCAEQTFVIERITQLGNSMSKRLHQASSHCTASELLYFESLHLLCTLLSLATGVDWATASSSVLDEIIEAIEVSISSQLSDLPHLTENIEDTVALLRSFHPIAMLRDTAMATKLCSTWISSFNDRSKDSTSRKGATTRIRKMQALAEAALKECQTIVAKLKNEVADESKCSARIREWIFPGGTDDGLSDFVEDGVLRKVVDSWRQNVAGWERVRWG</sequence>
<organism evidence="2 3">
    <name type="scientific">Moelleriella libera RCEF 2490</name>
    <dbReference type="NCBI Taxonomy" id="1081109"/>
    <lineage>
        <taxon>Eukaryota</taxon>
        <taxon>Fungi</taxon>
        <taxon>Dikarya</taxon>
        <taxon>Ascomycota</taxon>
        <taxon>Pezizomycotina</taxon>
        <taxon>Sordariomycetes</taxon>
        <taxon>Hypocreomycetidae</taxon>
        <taxon>Hypocreales</taxon>
        <taxon>Clavicipitaceae</taxon>
        <taxon>Moelleriella</taxon>
    </lineage>
</organism>
<dbReference type="Pfam" id="PF09797">
    <property type="entry name" value="NatB_MDM20"/>
    <property type="match status" value="1"/>
</dbReference>
<keyword evidence="2" id="KW-0808">Transferase</keyword>
<comment type="caution">
    <text evidence="2">The sequence shown here is derived from an EMBL/GenBank/DDBJ whole genome shotgun (WGS) entry which is preliminary data.</text>
</comment>
<dbReference type="PANTHER" id="PTHR22767:SF3">
    <property type="entry name" value="N-ALPHA-ACETYLTRANSFERASE 25, NATB AUXILIARY SUBUNIT"/>
    <property type="match status" value="1"/>
</dbReference>
<comment type="similarity">
    <text evidence="1">Belongs to the MDM20/NAA25 family.</text>
</comment>
<name>A0A167WK74_9HYPO</name>
<dbReference type="Proteomes" id="UP000078544">
    <property type="component" value="Unassembled WGS sequence"/>
</dbReference>
<keyword evidence="3" id="KW-1185">Reference proteome</keyword>
<proteinExistence type="inferred from homology"/>
<dbReference type="GO" id="GO:0031416">
    <property type="term" value="C:NatB complex"/>
    <property type="evidence" value="ECO:0007669"/>
    <property type="project" value="TreeGrafter"/>
</dbReference>
<dbReference type="PANTHER" id="PTHR22767">
    <property type="entry name" value="N-TERMINAL ACETYLTRANSFERASE-RELATED"/>
    <property type="match status" value="1"/>
</dbReference>
<dbReference type="AlphaFoldDB" id="A0A167WK74"/>
<dbReference type="STRING" id="1081109.A0A167WK74"/>
<evidence type="ECO:0000256" key="1">
    <source>
        <dbReference type="ARBA" id="ARBA00006298"/>
    </source>
</evidence>